<protein>
    <submittedName>
        <fullName evidence="2">Uncharacterized protein</fullName>
    </submittedName>
</protein>
<proteinExistence type="predicted"/>
<accession>A0AAD3XPF4</accession>
<dbReference type="EMBL" id="BSYO01000011">
    <property type="protein sequence ID" value="GMH11686.1"/>
    <property type="molecule type" value="Genomic_DNA"/>
</dbReference>
<feature type="compositionally biased region" description="Polar residues" evidence="1">
    <location>
        <begin position="38"/>
        <end position="47"/>
    </location>
</feature>
<gene>
    <name evidence="2" type="ORF">Nepgr_013527</name>
</gene>
<dbReference type="Proteomes" id="UP001279734">
    <property type="component" value="Unassembled WGS sequence"/>
</dbReference>
<feature type="region of interest" description="Disordered" evidence="1">
    <location>
        <begin position="19"/>
        <end position="47"/>
    </location>
</feature>
<keyword evidence="3" id="KW-1185">Reference proteome</keyword>
<organism evidence="2 3">
    <name type="scientific">Nepenthes gracilis</name>
    <name type="common">Slender pitcher plant</name>
    <dbReference type="NCBI Taxonomy" id="150966"/>
    <lineage>
        <taxon>Eukaryota</taxon>
        <taxon>Viridiplantae</taxon>
        <taxon>Streptophyta</taxon>
        <taxon>Embryophyta</taxon>
        <taxon>Tracheophyta</taxon>
        <taxon>Spermatophyta</taxon>
        <taxon>Magnoliopsida</taxon>
        <taxon>eudicotyledons</taxon>
        <taxon>Gunneridae</taxon>
        <taxon>Pentapetalae</taxon>
        <taxon>Caryophyllales</taxon>
        <taxon>Nepenthaceae</taxon>
        <taxon>Nepenthes</taxon>
    </lineage>
</organism>
<name>A0AAD3XPF4_NEPGR</name>
<reference evidence="2" key="1">
    <citation type="submission" date="2023-05" db="EMBL/GenBank/DDBJ databases">
        <title>Nepenthes gracilis genome sequencing.</title>
        <authorList>
            <person name="Fukushima K."/>
        </authorList>
    </citation>
    <scope>NUCLEOTIDE SEQUENCE</scope>
    <source>
        <strain evidence="2">SING2019-196</strain>
    </source>
</reference>
<dbReference type="AlphaFoldDB" id="A0AAD3XPF4"/>
<evidence type="ECO:0000313" key="3">
    <source>
        <dbReference type="Proteomes" id="UP001279734"/>
    </source>
</evidence>
<evidence type="ECO:0000256" key="1">
    <source>
        <dbReference type="SAM" id="MobiDB-lite"/>
    </source>
</evidence>
<sequence length="151" mass="16923">MHSLGSSFHVSKDFIPAKPSAKRHYTTGNYNRGLPSRGSHQNSNHQHEISISSFKEYISLAFSVQQWQQKTSQHLLTVFLLNQMKNSIREFHQLPADSSSEEQHQNPQGICIQGPHSSQSDPGKPVKIIPLYSSEKAHTADSWSKCIGSIV</sequence>
<evidence type="ECO:0000313" key="2">
    <source>
        <dbReference type="EMBL" id="GMH11686.1"/>
    </source>
</evidence>
<comment type="caution">
    <text evidence="2">The sequence shown here is derived from an EMBL/GenBank/DDBJ whole genome shotgun (WGS) entry which is preliminary data.</text>
</comment>